<evidence type="ECO:0000313" key="2">
    <source>
        <dbReference type="EMBL" id="MCW7551445.1"/>
    </source>
</evidence>
<name>A0ABT3MPZ5_9GAMM</name>
<dbReference type="EMBL" id="JAPFCC010000001">
    <property type="protein sequence ID" value="MCW7551445.1"/>
    <property type="molecule type" value="Genomic_DNA"/>
</dbReference>
<evidence type="ECO:0000259" key="1">
    <source>
        <dbReference type="Pfam" id="PF04149"/>
    </source>
</evidence>
<sequence length="71" mass="7934">MNSYFKNDRHFKKSSACLSPEHPVCVSVAISPEKEVAVKQSNDPDRATLVFSSDEWNAFIKGVKNGEFDLS</sequence>
<gene>
    <name evidence="2" type="ORF">NX722_02065</name>
</gene>
<evidence type="ECO:0000313" key="3">
    <source>
        <dbReference type="Proteomes" id="UP001209854"/>
    </source>
</evidence>
<accession>A0ABT3MPZ5</accession>
<proteinExistence type="predicted"/>
<comment type="caution">
    <text evidence="2">The sequence shown here is derived from an EMBL/GenBank/DDBJ whole genome shotgun (WGS) entry which is preliminary data.</text>
</comment>
<organism evidence="2 3">
    <name type="scientific">Endozoicomonas gorgoniicola</name>
    <dbReference type="NCBI Taxonomy" id="1234144"/>
    <lineage>
        <taxon>Bacteria</taxon>
        <taxon>Pseudomonadati</taxon>
        <taxon>Pseudomonadota</taxon>
        <taxon>Gammaproteobacteria</taxon>
        <taxon>Oceanospirillales</taxon>
        <taxon>Endozoicomonadaceae</taxon>
        <taxon>Endozoicomonas</taxon>
    </lineage>
</organism>
<dbReference type="InterPro" id="IPR007278">
    <property type="entry name" value="DUF397"/>
</dbReference>
<feature type="domain" description="DUF397" evidence="1">
    <location>
        <begin position="11"/>
        <end position="64"/>
    </location>
</feature>
<dbReference type="Proteomes" id="UP001209854">
    <property type="component" value="Unassembled WGS sequence"/>
</dbReference>
<reference evidence="2 3" key="1">
    <citation type="submission" date="2022-10" db="EMBL/GenBank/DDBJ databases">
        <title>High-quality genome sequences of two octocoral-associated bacteria, Endozoicomonas euniceicola EF212 and Endozoicomonas gorgoniicola PS125.</title>
        <authorList>
            <person name="Chiou Y.-J."/>
            <person name="Chen Y.-H."/>
        </authorList>
    </citation>
    <scope>NUCLEOTIDE SEQUENCE [LARGE SCALE GENOMIC DNA]</scope>
    <source>
        <strain evidence="2 3">PS125</strain>
    </source>
</reference>
<dbReference type="Pfam" id="PF04149">
    <property type="entry name" value="DUF397"/>
    <property type="match status" value="1"/>
</dbReference>
<keyword evidence="3" id="KW-1185">Reference proteome</keyword>
<dbReference type="RefSeq" id="WP_262566499.1">
    <property type="nucleotide sequence ID" value="NZ_JAPFCC010000001.1"/>
</dbReference>
<protein>
    <submittedName>
        <fullName evidence="2">DUF397 domain-containing protein</fullName>
    </submittedName>
</protein>